<evidence type="ECO:0000256" key="2">
    <source>
        <dbReference type="ARBA" id="ARBA00012438"/>
    </source>
</evidence>
<keyword evidence="7" id="KW-0472">Membrane</keyword>
<evidence type="ECO:0000313" key="10">
    <source>
        <dbReference type="Proteomes" id="UP000295620"/>
    </source>
</evidence>
<dbReference type="InterPro" id="IPR050351">
    <property type="entry name" value="BphY/WalK/GraS-like"/>
</dbReference>
<evidence type="ECO:0000256" key="4">
    <source>
        <dbReference type="ARBA" id="ARBA00022679"/>
    </source>
</evidence>
<keyword evidence="10" id="KW-1185">Reference proteome</keyword>
<dbReference type="RefSeq" id="WP_133574903.1">
    <property type="nucleotide sequence ID" value="NZ_SNYC01000003.1"/>
</dbReference>
<gene>
    <name evidence="9" type="ORF">ATK78_0995</name>
</gene>
<dbReference type="EMBL" id="SNYC01000003">
    <property type="protein sequence ID" value="TDQ11865.1"/>
    <property type="molecule type" value="Genomic_DNA"/>
</dbReference>
<dbReference type="InterPro" id="IPR036890">
    <property type="entry name" value="HATPase_C_sf"/>
</dbReference>
<dbReference type="PANTHER" id="PTHR45453:SF1">
    <property type="entry name" value="PHOSPHATE REGULON SENSOR PROTEIN PHOR"/>
    <property type="match status" value="1"/>
</dbReference>
<accession>A0A4R6T0H7</accession>
<keyword evidence="6" id="KW-0902">Two-component regulatory system</keyword>
<feature type="transmembrane region" description="Helical" evidence="7">
    <location>
        <begin position="7"/>
        <end position="26"/>
    </location>
</feature>
<dbReference type="CDD" id="cd00075">
    <property type="entry name" value="HATPase"/>
    <property type="match status" value="1"/>
</dbReference>
<protein>
    <recommendedName>
        <fullName evidence="2">histidine kinase</fullName>
        <ecNumber evidence="2">2.7.13.3</ecNumber>
    </recommendedName>
</protein>
<dbReference type="Pfam" id="PF00512">
    <property type="entry name" value="HisKA"/>
    <property type="match status" value="1"/>
</dbReference>
<dbReference type="InterPro" id="IPR005467">
    <property type="entry name" value="His_kinase_dom"/>
</dbReference>
<comment type="caution">
    <text evidence="9">The sequence shown here is derived from an EMBL/GenBank/DDBJ whole genome shotgun (WGS) entry which is preliminary data.</text>
</comment>
<comment type="catalytic activity">
    <reaction evidence="1">
        <text>ATP + protein L-histidine = ADP + protein N-phospho-L-histidine.</text>
        <dbReference type="EC" id="2.7.13.3"/>
    </reaction>
</comment>
<dbReference type="InterPro" id="IPR036097">
    <property type="entry name" value="HisK_dim/P_sf"/>
</dbReference>
<evidence type="ECO:0000256" key="7">
    <source>
        <dbReference type="SAM" id="Phobius"/>
    </source>
</evidence>
<dbReference type="InterPro" id="IPR004358">
    <property type="entry name" value="Sig_transdc_His_kin-like_C"/>
</dbReference>
<dbReference type="PROSITE" id="PS50109">
    <property type="entry name" value="HIS_KIN"/>
    <property type="match status" value="1"/>
</dbReference>
<dbReference type="Gene3D" id="1.10.287.130">
    <property type="match status" value="1"/>
</dbReference>
<keyword evidence="7" id="KW-1133">Transmembrane helix</keyword>
<proteinExistence type="predicted"/>
<evidence type="ECO:0000313" key="9">
    <source>
        <dbReference type="EMBL" id="TDQ11865.1"/>
    </source>
</evidence>
<keyword evidence="7" id="KW-0812">Transmembrane</keyword>
<dbReference type="PANTHER" id="PTHR45453">
    <property type="entry name" value="PHOSPHATE REGULON SENSOR PROTEIN PHOR"/>
    <property type="match status" value="1"/>
</dbReference>
<dbReference type="SUPFAM" id="SSF55874">
    <property type="entry name" value="ATPase domain of HSP90 chaperone/DNA topoisomerase II/histidine kinase"/>
    <property type="match status" value="1"/>
</dbReference>
<sequence>MKRHITLILILMSVCVTGIAGLQLYWNFQNYKSTVKSFDRGINEALNHALNREMDERHQQLIKKFKGWLSDTSFVQITCNLDNRKLSTIFHINDTHPYVKGQKGATFGLTDYKEKLTKVTPKAKKLLIDHFGDVILKKDLHDGNIYYYTARLGDSLETAYEASNLNIKVLSRFYTEELSAKGIHSGFILNPKNPDQQSYLTQKVNAALRRPYRKEMISAGFESPDYFFLKEMKWLIISSLLLISITIFCFAYTVKTLLSQHKLAELKDDFINNITHEINTPLSSIRITAESLKTFDHDRNTQKGYLDIISYQAEKLSGLTTQILTLNRFKKNVKKDLPEIELNDVLRKAIKEMEPQSLHHKAVIKFQPSQKPVCVRAEIESLIHVFTNIIDNALKYNHGTAHLDITLTAVGSNAEITFSDNGIGIPPEYLPMVFDRFFRIPKGNIHDIKGYGLGLSFVKQMIEYYKGSVSVAANQINGAVFIIRLPIC</sequence>
<organism evidence="9 10">
    <name type="scientific">Pedobacter metabolipauper</name>
    <dbReference type="NCBI Taxonomy" id="425513"/>
    <lineage>
        <taxon>Bacteria</taxon>
        <taxon>Pseudomonadati</taxon>
        <taxon>Bacteroidota</taxon>
        <taxon>Sphingobacteriia</taxon>
        <taxon>Sphingobacteriales</taxon>
        <taxon>Sphingobacteriaceae</taxon>
        <taxon>Pedobacter</taxon>
    </lineage>
</organism>
<dbReference type="SMART" id="SM00388">
    <property type="entry name" value="HisKA"/>
    <property type="match status" value="1"/>
</dbReference>
<evidence type="ECO:0000256" key="3">
    <source>
        <dbReference type="ARBA" id="ARBA00022553"/>
    </source>
</evidence>
<dbReference type="PRINTS" id="PR00344">
    <property type="entry name" value="BCTRLSENSOR"/>
</dbReference>
<dbReference type="EC" id="2.7.13.3" evidence="2"/>
<dbReference type="GO" id="GO:0000155">
    <property type="term" value="F:phosphorelay sensor kinase activity"/>
    <property type="evidence" value="ECO:0007669"/>
    <property type="project" value="InterPro"/>
</dbReference>
<dbReference type="CDD" id="cd00082">
    <property type="entry name" value="HisKA"/>
    <property type="match status" value="1"/>
</dbReference>
<dbReference type="SMART" id="SM00387">
    <property type="entry name" value="HATPase_c"/>
    <property type="match status" value="1"/>
</dbReference>
<evidence type="ECO:0000256" key="1">
    <source>
        <dbReference type="ARBA" id="ARBA00000085"/>
    </source>
</evidence>
<feature type="domain" description="Histidine kinase" evidence="8">
    <location>
        <begin position="273"/>
        <end position="488"/>
    </location>
</feature>
<evidence type="ECO:0000256" key="6">
    <source>
        <dbReference type="ARBA" id="ARBA00023012"/>
    </source>
</evidence>
<keyword evidence="3" id="KW-0597">Phosphoprotein</keyword>
<dbReference type="OrthoDB" id="921707at2"/>
<dbReference type="Proteomes" id="UP000295620">
    <property type="component" value="Unassembled WGS sequence"/>
</dbReference>
<dbReference type="InterPro" id="IPR003661">
    <property type="entry name" value="HisK_dim/P_dom"/>
</dbReference>
<keyword evidence="4" id="KW-0808">Transferase</keyword>
<dbReference type="Gene3D" id="3.30.565.10">
    <property type="entry name" value="Histidine kinase-like ATPase, C-terminal domain"/>
    <property type="match status" value="1"/>
</dbReference>
<name>A0A4R6T0H7_9SPHI</name>
<evidence type="ECO:0000256" key="5">
    <source>
        <dbReference type="ARBA" id="ARBA00022777"/>
    </source>
</evidence>
<dbReference type="GO" id="GO:0005886">
    <property type="term" value="C:plasma membrane"/>
    <property type="evidence" value="ECO:0007669"/>
    <property type="project" value="TreeGrafter"/>
</dbReference>
<dbReference type="GO" id="GO:0016036">
    <property type="term" value="P:cellular response to phosphate starvation"/>
    <property type="evidence" value="ECO:0007669"/>
    <property type="project" value="TreeGrafter"/>
</dbReference>
<dbReference type="GO" id="GO:0004721">
    <property type="term" value="F:phosphoprotein phosphatase activity"/>
    <property type="evidence" value="ECO:0007669"/>
    <property type="project" value="TreeGrafter"/>
</dbReference>
<dbReference type="SUPFAM" id="SSF47384">
    <property type="entry name" value="Homodimeric domain of signal transducing histidine kinase"/>
    <property type="match status" value="1"/>
</dbReference>
<keyword evidence="5" id="KW-0418">Kinase</keyword>
<dbReference type="Pfam" id="PF02518">
    <property type="entry name" value="HATPase_c"/>
    <property type="match status" value="1"/>
</dbReference>
<feature type="transmembrane region" description="Helical" evidence="7">
    <location>
        <begin position="234"/>
        <end position="254"/>
    </location>
</feature>
<reference evidence="9 10" key="1">
    <citation type="submission" date="2019-03" db="EMBL/GenBank/DDBJ databases">
        <title>Genomic Encyclopedia of Archaeal and Bacterial Type Strains, Phase II (KMG-II): from individual species to whole genera.</title>
        <authorList>
            <person name="Goeker M."/>
        </authorList>
    </citation>
    <scope>NUCLEOTIDE SEQUENCE [LARGE SCALE GENOMIC DNA]</scope>
    <source>
        <strain evidence="9 10">DSM 19035</strain>
    </source>
</reference>
<dbReference type="AlphaFoldDB" id="A0A4R6T0H7"/>
<dbReference type="InterPro" id="IPR003594">
    <property type="entry name" value="HATPase_dom"/>
</dbReference>
<evidence type="ECO:0000259" key="8">
    <source>
        <dbReference type="PROSITE" id="PS50109"/>
    </source>
</evidence>